<organism evidence="1 2">
    <name type="scientific">Paxillus rubicundulus Ve08.2h10</name>
    <dbReference type="NCBI Taxonomy" id="930991"/>
    <lineage>
        <taxon>Eukaryota</taxon>
        <taxon>Fungi</taxon>
        <taxon>Dikarya</taxon>
        <taxon>Basidiomycota</taxon>
        <taxon>Agaricomycotina</taxon>
        <taxon>Agaricomycetes</taxon>
        <taxon>Agaricomycetidae</taxon>
        <taxon>Boletales</taxon>
        <taxon>Paxilineae</taxon>
        <taxon>Paxillaceae</taxon>
        <taxon>Paxillus</taxon>
    </lineage>
</organism>
<accession>A0A0D0DNF4</accession>
<keyword evidence="2" id="KW-1185">Reference proteome</keyword>
<reference evidence="1 2" key="1">
    <citation type="submission" date="2014-04" db="EMBL/GenBank/DDBJ databases">
        <authorList>
            <consortium name="DOE Joint Genome Institute"/>
            <person name="Kuo A."/>
            <person name="Kohler A."/>
            <person name="Jargeat P."/>
            <person name="Nagy L.G."/>
            <person name="Floudas D."/>
            <person name="Copeland A."/>
            <person name="Barry K.W."/>
            <person name="Cichocki N."/>
            <person name="Veneault-Fourrey C."/>
            <person name="LaButti K."/>
            <person name="Lindquist E.A."/>
            <person name="Lipzen A."/>
            <person name="Lundell T."/>
            <person name="Morin E."/>
            <person name="Murat C."/>
            <person name="Sun H."/>
            <person name="Tunlid A."/>
            <person name="Henrissat B."/>
            <person name="Grigoriev I.V."/>
            <person name="Hibbett D.S."/>
            <person name="Martin F."/>
            <person name="Nordberg H.P."/>
            <person name="Cantor M.N."/>
            <person name="Hua S.X."/>
        </authorList>
    </citation>
    <scope>NUCLEOTIDE SEQUENCE [LARGE SCALE GENOMIC DNA]</scope>
    <source>
        <strain evidence="1 2">Ve08.2h10</strain>
    </source>
</reference>
<dbReference type="AlphaFoldDB" id="A0A0D0DNF4"/>
<protein>
    <submittedName>
        <fullName evidence="1">Uncharacterized protein</fullName>
    </submittedName>
</protein>
<name>A0A0D0DNF4_9AGAM</name>
<evidence type="ECO:0000313" key="1">
    <source>
        <dbReference type="EMBL" id="KIK80140.1"/>
    </source>
</evidence>
<sequence>MGLFIRCAVQHLVGQPKSLKVVVKCSDLDMDLVGNGKIVSDFVEIEDTRFFGEGPHIFRECGIKSPKHATRGNLTLRRPGFPRLWIWTSNPSI</sequence>
<gene>
    <name evidence="1" type="ORF">PAXRUDRAFT_247059</name>
</gene>
<dbReference type="EMBL" id="KN826091">
    <property type="protein sequence ID" value="KIK80140.1"/>
    <property type="molecule type" value="Genomic_DNA"/>
</dbReference>
<dbReference type="InParanoid" id="A0A0D0DNF4"/>
<reference evidence="2" key="2">
    <citation type="submission" date="2015-01" db="EMBL/GenBank/DDBJ databases">
        <title>Evolutionary Origins and Diversification of the Mycorrhizal Mutualists.</title>
        <authorList>
            <consortium name="DOE Joint Genome Institute"/>
            <consortium name="Mycorrhizal Genomics Consortium"/>
            <person name="Kohler A."/>
            <person name="Kuo A."/>
            <person name="Nagy L.G."/>
            <person name="Floudas D."/>
            <person name="Copeland A."/>
            <person name="Barry K.W."/>
            <person name="Cichocki N."/>
            <person name="Veneault-Fourrey C."/>
            <person name="LaButti K."/>
            <person name="Lindquist E.A."/>
            <person name="Lipzen A."/>
            <person name="Lundell T."/>
            <person name="Morin E."/>
            <person name="Murat C."/>
            <person name="Riley R."/>
            <person name="Ohm R."/>
            <person name="Sun H."/>
            <person name="Tunlid A."/>
            <person name="Henrissat B."/>
            <person name="Grigoriev I.V."/>
            <person name="Hibbett D.S."/>
            <person name="Martin F."/>
        </authorList>
    </citation>
    <scope>NUCLEOTIDE SEQUENCE [LARGE SCALE GENOMIC DNA]</scope>
    <source>
        <strain evidence="2">Ve08.2h10</strain>
    </source>
</reference>
<proteinExistence type="predicted"/>
<evidence type="ECO:0000313" key="2">
    <source>
        <dbReference type="Proteomes" id="UP000054538"/>
    </source>
</evidence>
<feature type="non-terminal residue" evidence="1">
    <location>
        <position position="93"/>
    </location>
</feature>
<dbReference type="HOGENOM" id="CLU_2405397_0_0_1"/>
<dbReference type="Proteomes" id="UP000054538">
    <property type="component" value="Unassembled WGS sequence"/>
</dbReference>